<dbReference type="GO" id="GO:0008284">
    <property type="term" value="P:positive regulation of cell population proliferation"/>
    <property type="evidence" value="ECO:0007669"/>
    <property type="project" value="InterPro"/>
</dbReference>
<dbReference type="GO" id="GO:0035425">
    <property type="term" value="P:autocrine signaling"/>
    <property type="evidence" value="ECO:0007669"/>
    <property type="project" value="TreeGrafter"/>
</dbReference>
<dbReference type="AlphaFoldDB" id="A0A8C6HLG1"/>
<dbReference type="Pfam" id="PF15220">
    <property type="entry name" value="HILPDA"/>
    <property type="match status" value="1"/>
</dbReference>
<dbReference type="Proteomes" id="UP000694415">
    <property type="component" value="Unplaced"/>
</dbReference>
<dbReference type="GO" id="GO:0005811">
    <property type="term" value="C:lipid droplet"/>
    <property type="evidence" value="ECO:0007669"/>
    <property type="project" value="TreeGrafter"/>
</dbReference>
<dbReference type="Ensembl" id="ENSMSIT00000028422.1">
    <property type="protein sequence ID" value="ENSMSIP00000022532.1"/>
    <property type="gene ID" value="ENSMSIG00000019132.1"/>
</dbReference>
<name>A0A8C6HLG1_MUSSI</name>
<protein>
    <submittedName>
        <fullName evidence="2">Uncharacterized protein</fullName>
    </submittedName>
</protein>
<dbReference type="PANTHER" id="PTHR16886:SF0">
    <property type="entry name" value="HYPOXIA-INDUCIBLE LIPID DROPLET-ASSOCIATED PROTEIN"/>
    <property type="match status" value="1"/>
</dbReference>
<reference evidence="2" key="1">
    <citation type="submission" date="2025-08" db="UniProtKB">
        <authorList>
            <consortium name="Ensembl"/>
        </authorList>
    </citation>
    <scope>IDENTIFICATION</scope>
</reference>
<evidence type="ECO:0000313" key="3">
    <source>
        <dbReference type="Proteomes" id="UP000694415"/>
    </source>
</evidence>
<proteinExistence type="predicted"/>
<dbReference type="GeneTree" id="ENSGT00940000169914"/>
<keyword evidence="3" id="KW-1185">Reference proteome</keyword>
<keyword evidence="1" id="KW-1133">Transmembrane helix</keyword>
<dbReference type="GO" id="GO:0001819">
    <property type="term" value="P:positive regulation of cytokine production"/>
    <property type="evidence" value="ECO:0007669"/>
    <property type="project" value="InterPro"/>
</dbReference>
<organism evidence="2 3">
    <name type="scientific">Mus spicilegus</name>
    <name type="common">Mound-building mouse</name>
    <dbReference type="NCBI Taxonomy" id="10103"/>
    <lineage>
        <taxon>Eukaryota</taxon>
        <taxon>Metazoa</taxon>
        <taxon>Chordata</taxon>
        <taxon>Craniata</taxon>
        <taxon>Vertebrata</taxon>
        <taxon>Euteleostomi</taxon>
        <taxon>Mammalia</taxon>
        <taxon>Eutheria</taxon>
        <taxon>Euarchontoglires</taxon>
        <taxon>Glires</taxon>
        <taxon>Rodentia</taxon>
        <taxon>Myomorpha</taxon>
        <taxon>Muroidea</taxon>
        <taxon>Muridae</taxon>
        <taxon>Murinae</taxon>
        <taxon>Mus</taxon>
        <taxon>Mus</taxon>
    </lineage>
</organism>
<evidence type="ECO:0000313" key="2">
    <source>
        <dbReference type="Ensembl" id="ENSMSIP00000022532.1"/>
    </source>
</evidence>
<reference evidence="2" key="2">
    <citation type="submission" date="2025-09" db="UniProtKB">
        <authorList>
            <consortium name="Ensembl"/>
        </authorList>
    </citation>
    <scope>IDENTIFICATION</scope>
</reference>
<dbReference type="GO" id="GO:0010884">
    <property type="term" value="P:positive regulation of lipid storage"/>
    <property type="evidence" value="ECO:0007669"/>
    <property type="project" value="InterPro"/>
</dbReference>
<evidence type="ECO:0000256" key="1">
    <source>
        <dbReference type="SAM" id="Phobius"/>
    </source>
</evidence>
<feature type="transmembrane region" description="Helical" evidence="1">
    <location>
        <begin position="7"/>
        <end position="31"/>
    </location>
</feature>
<keyword evidence="1" id="KW-0812">Transmembrane</keyword>
<dbReference type="InterPro" id="IPR026190">
    <property type="entry name" value="Hipoxia_HILPDA"/>
</dbReference>
<accession>A0A8C6HLG1</accession>
<dbReference type="PANTHER" id="PTHR16886">
    <property type="entry name" value="HYPOXIA-INDUCIBLE PROTEIN 2"/>
    <property type="match status" value="1"/>
</dbReference>
<sequence>MKSMLNFYVLGVMLTLLSIFVRLMVSLGGLLESPLPRSSWITGGHLANIQLPKGLPDHLSRPEECSKPPSRHQPYFDTLALACPTTCSISQEAASSVSKGLLLGLAGLFFGGGVPYPEKRAYLL</sequence>
<keyword evidence="1" id="KW-0472">Membrane</keyword>